<evidence type="ECO:0000256" key="1">
    <source>
        <dbReference type="PROSITE-ProRule" id="PRU00235"/>
    </source>
</evidence>
<evidence type="ECO:0000313" key="3">
    <source>
        <dbReference type="EMBL" id="KAJ3437156.1"/>
    </source>
</evidence>
<comment type="caution">
    <text evidence="3">The sequence shown here is derived from an EMBL/GenBank/DDBJ whole genome shotgun (WGS) entry which is preliminary data.</text>
</comment>
<protein>
    <submittedName>
        <fullName evidence="3">Btk-binding protein-related</fullName>
    </submittedName>
</protein>
<dbReference type="AlphaFoldDB" id="A0AAV7Z834"/>
<evidence type="ECO:0000313" key="4">
    <source>
        <dbReference type="Proteomes" id="UP001146793"/>
    </source>
</evidence>
<dbReference type="CDD" id="cd18186">
    <property type="entry name" value="BTB_POZ_ZBTB_KLHL-like"/>
    <property type="match status" value="1"/>
</dbReference>
<dbReference type="Proteomes" id="UP001146793">
    <property type="component" value="Unassembled WGS sequence"/>
</dbReference>
<dbReference type="SUPFAM" id="SSF50985">
    <property type="entry name" value="RCC1/BLIP-II"/>
    <property type="match status" value="1"/>
</dbReference>
<evidence type="ECO:0000259" key="2">
    <source>
        <dbReference type="PROSITE" id="PS50097"/>
    </source>
</evidence>
<organism evidence="3 4">
    <name type="scientific">Anaeramoeba flamelloides</name>
    <dbReference type="NCBI Taxonomy" id="1746091"/>
    <lineage>
        <taxon>Eukaryota</taxon>
        <taxon>Metamonada</taxon>
        <taxon>Anaeramoebidae</taxon>
        <taxon>Anaeramoeba</taxon>
    </lineage>
</organism>
<dbReference type="InterPro" id="IPR000408">
    <property type="entry name" value="Reg_chr_condens"/>
</dbReference>
<dbReference type="Gene3D" id="2.130.10.30">
    <property type="entry name" value="Regulator of chromosome condensation 1/beta-lactamase-inhibitor protein II"/>
    <property type="match status" value="1"/>
</dbReference>
<name>A0AAV7Z834_9EUKA</name>
<feature type="domain" description="BTB" evidence="2">
    <location>
        <begin position="458"/>
        <end position="515"/>
    </location>
</feature>
<dbReference type="InterPro" id="IPR051553">
    <property type="entry name" value="Ran_GTPase-activating"/>
</dbReference>
<gene>
    <name evidence="3" type="ORF">M0812_19229</name>
</gene>
<dbReference type="SUPFAM" id="SSF54695">
    <property type="entry name" value="POZ domain"/>
    <property type="match status" value="1"/>
</dbReference>
<dbReference type="InterPro" id="IPR000210">
    <property type="entry name" value="BTB/POZ_dom"/>
</dbReference>
<reference evidence="3" key="1">
    <citation type="submission" date="2022-08" db="EMBL/GenBank/DDBJ databases">
        <title>Novel sulphate-reducing endosymbionts in the free-living metamonad Anaeramoeba.</title>
        <authorList>
            <person name="Jerlstrom-Hultqvist J."/>
            <person name="Cepicka I."/>
            <person name="Gallot-Lavallee L."/>
            <person name="Salas-Leiva D."/>
            <person name="Curtis B.A."/>
            <person name="Zahonova K."/>
            <person name="Pipaliya S."/>
            <person name="Dacks J."/>
            <person name="Roger A.J."/>
        </authorList>
    </citation>
    <scope>NUCLEOTIDE SEQUENCE</scope>
    <source>
        <strain evidence="3">Busselton2</strain>
    </source>
</reference>
<dbReference type="Pfam" id="PF00415">
    <property type="entry name" value="RCC1"/>
    <property type="match status" value="1"/>
</dbReference>
<dbReference type="GO" id="GO:0005085">
    <property type="term" value="F:guanyl-nucleotide exchange factor activity"/>
    <property type="evidence" value="ECO:0007669"/>
    <property type="project" value="TreeGrafter"/>
</dbReference>
<accession>A0AAV7Z834</accession>
<dbReference type="GO" id="GO:0005737">
    <property type="term" value="C:cytoplasm"/>
    <property type="evidence" value="ECO:0007669"/>
    <property type="project" value="TreeGrafter"/>
</dbReference>
<dbReference type="InterPro" id="IPR011333">
    <property type="entry name" value="SKP1/BTB/POZ_sf"/>
</dbReference>
<dbReference type="PANTHER" id="PTHR45982">
    <property type="entry name" value="REGULATOR OF CHROMOSOME CONDENSATION"/>
    <property type="match status" value="1"/>
</dbReference>
<dbReference type="Pfam" id="PF00651">
    <property type="entry name" value="BTB"/>
    <property type="match status" value="1"/>
</dbReference>
<dbReference type="PROSITE" id="PS50097">
    <property type="entry name" value="BTB"/>
    <property type="match status" value="1"/>
</dbReference>
<dbReference type="PROSITE" id="PS50012">
    <property type="entry name" value="RCC1_3"/>
    <property type="match status" value="1"/>
</dbReference>
<dbReference type="EMBL" id="JANTQA010000036">
    <property type="protein sequence ID" value="KAJ3437156.1"/>
    <property type="molecule type" value="Genomic_DNA"/>
</dbReference>
<proteinExistence type="predicted"/>
<sequence>MNVMKKTTLNIQPAFKIRNKMVAELQKGSQTFKKGSGGDELIALIDEKDLLVKREKKNYTTYGKFGKVIKVACGHQHFLFITEDFKVYGIGNSSHTCLGNNKAITRNNPGLIQFFDKKKLKVKKVSAGVYQSYFITTEDKFYGCGTNSKHEVGVMDHTQSIRTPVLVTDKAIKKVWSGNYAYTVYYQELESGKVIGCGKTAPSSPFVLTDHKNIKDKEVLKIAGGFSIFLFLVRNIEGKTQVYVCKDQNPPVELEGLSAYQITNLGMSCHKAIFTTQDNQVIWFNPPNNNVDVIEWVLPEISPQQRWYIVSLARYFVIFATDRKNNTSVYQDLRDIYENKILVDCQFSDTSLNAHKTWVECRFKNPFLKIDQLFQELEHVDREELLLWCYGIKLDLSAKNEKFLNSIQVDPKTSVYDDLIALFKDNETKNFNILVKNTEMDDDYNQGEGEDEDEEYFEEIPVHKFILILKSGLFREMFNNVKDQSQHVTDYSGKTVESLEVFIQYLYIDQIVLTADDDPQLVFEELADSKEYYKLNKFSNFDKELEKIKNMKVL</sequence>
<dbReference type="InterPro" id="IPR009091">
    <property type="entry name" value="RCC1/BLIP-II"/>
</dbReference>
<dbReference type="Gene3D" id="3.30.710.10">
    <property type="entry name" value="Potassium Channel Kv1.1, Chain A"/>
    <property type="match status" value="1"/>
</dbReference>
<dbReference type="PANTHER" id="PTHR45982:SF1">
    <property type="entry name" value="REGULATOR OF CHROMOSOME CONDENSATION"/>
    <property type="match status" value="1"/>
</dbReference>
<feature type="repeat" description="RCC1" evidence="1">
    <location>
        <begin position="85"/>
        <end position="138"/>
    </location>
</feature>